<dbReference type="EMBL" id="BART01006113">
    <property type="protein sequence ID" value="GAG57974.1"/>
    <property type="molecule type" value="Genomic_DNA"/>
</dbReference>
<sequence length="50" mass="5575">MAKICPRCGGKIGKLYKCNQCDGTFCPRCEAGMFSKKCPYCGNRARPIRI</sequence>
<evidence type="ECO:0008006" key="2">
    <source>
        <dbReference type="Google" id="ProtNLM"/>
    </source>
</evidence>
<protein>
    <recommendedName>
        <fullName evidence="2">RING-type domain-containing protein</fullName>
    </recommendedName>
</protein>
<reference evidence="1" key="1">
    <citation type="journal article" date="2014" name="Front. Microbiol.">
        <title>High frequency of phylogenetically diverse reductive dehalogenase-homologous genes in deep subseafloor sedimentary metagenomes.</title>
        <authorList>
            <person name="Kawai M."/>
            <person name="Futagami T."/>
            <person name="Toyoda A."/>
            <person name="Takaki Y."/>
            <person name="Nishi S."/>
            <person name="Hori S."/>
            <person name="Arai W."/>
            <person name="Tsubouchi T."/>
            <person name="Morono Y."/>
            <person name="Uchiyama I."/>
            <person name="Ito T."/>
            <person name="Fujiyama A."/>
            <person name="Inagaki F."/>
            <person name="Takami H."/>
        </authorList>
    </citation>
    <scope>NUCLEOTIDE SEQUENCE</scope>
    <source>
        <strain evidence="1">Expedition CK06-06</strain>
    </source>
</reference>
<evidence type="ECO:0000313" key="1">
    <source>
        <dbReference type="EMBL" id="GAG57974.1"/>
    </source>
</evidence>
<dbReference type="AlphaFoldDB" id="X0YP01"/>
<accession>X0YP01</accession>
<gene>
    <name evidence="1" type="ORF">S01H4_13906</name>
</gene>
<name>X0YP01_9ZZZZ</name>
<proteinExistence type="predicted"/>
<comment type="caution">
    <text evidence="1">The sequence shown here is derived from an EMBL/GenBank/DDBJ whole genome shotgun (WGS) entry which is preliminary data.</text>
</comment>
<organism evidence="1">
    <name type="scientific">marine sediment metagenome</name>
    <dbReference type="NCBI Taxonomy" id="412755"/>
    <lineage>
        <taxon>unclassified sequences</taxon>
        <taxon>metagenomes</taxon>
        <taxon>ecological metagenomes</taxon>
    </lineage>
</organism>